<dbReference type="InterPro" id="IPR044298">
    <property type="entry name" value="MIG/MutY"/>
</dbReference>
<dbReference type="GO" id="GO:0006298">
    <property type="term" value="P:mismatch repair"/>
    <property type="evidence" value="ECO:0007669"/>
    <property type="project" value="TreeGrafter"/>
</dbReference>
<dbReference type="GO" id="GO:0006284">
    <property type="term" value="P:base-excision repair"/>
    <property type="evidence" value="ECO:0007669"/>
    <property type="project" value="UniProtKB-UniRule"/>
</dbReference>
<dbReference type="GO" id="GO:0046872">
    <property type="term" value="F:metal ion binding"/>
    <property type="evidence" value="ECO:0007669"/>
    <property type="project" value="UniProtKB-UniRule"/>
</dbReference>
<keyword evidence="8 16" id="KW-0378">Hydrolase</keyword>
<dbReference type="Gene3D" id="1.10.340.30">
    <property type="entry name" value="Hypothetical protein, domain 2"/>
    <property type="match status" value="1"/>
</dbReference>
<dbReference type="GO" id="GO:0034039">
    <property type="term" value="F:8-oxo-7,8-dihydroguanine DNA N-glycosylase activity"/>
    <property type="evidence" value="ECO:0007669"/>
    <property type="project" value="TreeGrafter"/>
</dbReference>
<keyword evidence="9 13" id="KW-0408">Iron</keyword>
<keyword evidence="7 13" id="KW-0227">DNA damage</keyword>
<keyword evidence="10" id="KW-0411">Iron-sulfur</keyword>
<dbReference type="Pfam" id="PF00633">
    <property type="entry name" value="HHH"/>
    <property type="match status" value="1"/>
</dbReference>
<dbReference type="InterPro" id="IPR003265">
    <property type="entry name" value="HhH-GPD_domain"/>
</dbReference>
<protein>
    <recommendedName>
        <fullName evidence="4 13">Adenine DNA glycosylase</fullName>
        <ecNumber evidence="3 13">3.2.2.31</ecNumber>
    </recommendedName>
</protein>
<dbReference type="InterPro" id="IPR011257">
    <property type="entry name" value="DNA_glycosylase"/>
</dbReference>
<gene>
    <name evidence="16" type="ORF">J2S20_001708</name>
</gene>
<dbReference type="Proteomes" id="UP001241537">
    <property type="component" value="Unassembled WGS sequence"/>
</dbReference>
<dbReference type="GO" id="GO:0000701">
    <property type="term" value="F:purine-specific mismatch base pair DNA N-glycosylase activity"/>
    <property type="evidence" value="ECO:0007669"/>
    <property type="project" value="UniProtKB-EC"/>
</dbReference>
<evidence type="ECO:0000256" key="7">
    <source>
        <dbReference type="ARBA" id="ARBA00022763"/>
    </source>
</evidence>
<evidence type="ECO:0000259" key="15">
    <source>
        <dbReference type="SMART" id="SM00478"/>
    </source>
</evidence>
<dbReference type="SUPFAM" id="SSF55811">
    <property type="entry name" value="Nudix"/>
    <property type="match status" value="1"/>
</dbReference>
<dbReference type="EMBL" id="JAUSTO010000010">
    <property type="protein sequence ID" value="MDQ0153002.1"/>
    <property type="molecule type" value="Genomic_DNA"/>
</dbReference>
<comment type="catalytic activity">
    <reaction evidence="1 13">
        <text>Hydrolyzes free adenine bases from 7,8-dihydro-8-oxoguanine:adenine mismatched double-stranded DNA, leaving an apurinic site.</text>
        <dbReference type="EC" id="3.2.2.31"/>
    </reaction>
</comment>
<dbReference type="InterPro" id="IPR029119">
    <property type="entry name" value="MutY_C"/>
</dbReference>
<dbReference type="PANTHER" id="PTHR42944">
    <property type="entry name" value="ADENINE DNA GLYCOSYLASE"/>
    <property type="match status" value="1"/>
</dbReference>
<feature type="region of interest" description="Disordered" evidence="14">
    <location>
        <begin position="331"/>
        <end position="366"/>
    </location>
</feature>
<keyword evidence="11" id="KW-0234">DNA repair</keyword>
<sequence>MSHLNPNDTAALLCWYRENKRQLPWRDTGNPEDVWISEIMLQQTRVEAVKAYFTRFRSALPTAASIASCPDDTLMKLWEGLGYYSRARNLKKCAAVLLEKHEGQLPRDYHALRALPGIGPYTAGAIASIAYGLPVPAVDGNVLRVWARLNARTDDIAAVQTRNSFSSEIEALILEADQSSADFSVSDFNQALMELGAVVCVPNGAPLCPLCPLRSSCRAYAEEKTESIPFRSPKKPRRIEPRTLLIIRDGERFLLQKRPPQGLLAGLYEFPGISGVLTETEALTAVRALGFSPVHIQALPEGKHIFTHIEWHMSAWEIQVAEFSDADIRNSSPRADTSAYNPSPYGTAQRISSDPEDKPAAGTDTASKTDEAGYILIRKADLQHFAVPSAFRTWINWYALKEK</sequence>
<comment type="cofactor">
    <cofactor evidence="13">
        <name>[4Fe-4S] cluster</name>
        <dbReference type="ChEBI" id="CHEBI:49883"/>
    </cofactor>
    <text evidence="13">Binds 1 [4Fe-4S] cluster.</text>
</comment>
<evidence type="ECO:0000313" key="16">
    <source>
        <dbReference type="EMBL" id="MDQ0153002.1"/>
    </source>
</evidence>
<keyword evidence="17" id="KW-1185">Reference proteome</keyword>
<dbReference type="EC" id="3.2.2.31" evidence="3 13"/>
<dbReference type="Pfam" id="PF14815">
    <property type="entry name" value="NUDIX_4"/>
    <property type="match status" value="1"/>
</dbReference>
<accession>A0AAE3VAZ7</accession>
<dbReference type="CDD" id="cd00056">
    <property type="entry name" value="ENDO3c"/>
    <property type="match status" value="1"/>
</dbReference>
<dbReference type="PANTHER" id="PTHR42944:SF1">
    <property type="entry name" value="ADENINE DNA GLYCOSYLASE"/>
    <property type="match status" value="1"/>
</dbReference>
<dbReference type="SUPFAM" id="SSF48150">
    <property type="entry name" value="DNA-glycosylase"/>
    <property type="match status" value="1"/>
</dbReference>
<evidence type="ECO:0000256" key="8">
    <source>
        <dbReference type="ARBA" id="ARBA00022801"/>
    </source>
</evidence>
<dbReference type="InterPro" id="IPR015797">
    <property type="entry name" value="NUDIX_hydrolase-like_dom_sf"/>
</dbReference>
<evidence type="ECO:0000256" key="13">
    <source>
        <dbReference type="RuleBase" id="RU365096"/>
    </source>
</evidence>
<evidence type="ECO:0000256" key="5">
    <source>
        <dbReference type="ARBA" id="ARBA00022485"/>
    </source>
</evidence>
<dbReference type="InterPro" id="IPR023170">
    <property type="entry name" value="HhH_base_excis_C"/>
</dbReference>
<dbReference type="AlphaFoldDB" id="A0AAE3VAZ7"/>
<evidence type="ECO:0000256" key="2">
    <source>
        <dbReference type="ARBA" id="ARBA00008343"/>
    </source>
</evidence>
<dbReference type="Gene3D" id="1.10.1670.10">
    <property type="entry name" value="Helix-hairpin-Helix base-excision DNA repair enzymes (C-terminal)"/>
    <property type="match status" value="1"/>
</dbReference>
<dbReference type="GO" id="GO:0035485">
    <property type="term" value="F:adenine/guanine mispair binding"/>
    <property type="evidence" value="ECO:0007669"/>
    <property type="project" value="TreeGrafter"/>
</dbReference>
<dbReference type="SMART" id="SM00478">
    <property type="entry name" value="ENDO3c"/>
    <property type="match status" value="1"/>
</dbReference>
<feature type="compositionally biased region" description="Polar residues" evidence="14">
    <location>
        <begin position="331"/>
        <end position="352"/>
    </location>
</feature>
<evidence type="ECO:0000256" key="10">
    <source>
        <dbReference type="ARBA" id="ARBA00023014"/>
    </source>
</evidence>
<evidence type="ECO:0000256" key="1">
    <source>
        <dbReference type="ARBA" id="ARBA00000843"/>
    </source>
</evidence>
<keyword evidence="6" id="KW-0479">Metal-binding</keyword>
<evidence type="ECO:0000313" key="17">
    <source>
        <dbReference type="Proteomes" id="UP001241537"/>
    </source>
</evidence>
<dbReference type="InterPro" id="IPR004036">
    <property type="entry name" value="Endonuclease-III-like_CS2"/>
</dbReference>
<evidence type="ECO:0000256" key="12">
    <source>
        <dbReference type="ARBA" id="ARBA00023295"/>
    </source>
</evidence>
<organism evidence="16 17">
    <name type="scientific">Moryella indoligenes</name>
    <dbReference type="NCBI Taxonomy" id="371674"/>
    <lineage>
        <taxon>Bacteria</taxon>
        <taxon>Bacillati</taxon>
        <taxon>Bacillota</taxon>
        <taxon>Clostridia</taxon>
        <taxon>Lachnospirales</taxon>
        <taxon>Lachnospiraceae</taxon>
        <taxon>Moryella</taxon>
    </lineage>
</organism>
<evidence type="ECO:0000256" key="14">
    <source>
        <dbReference type="SAM" id="MobiDB-lite"/>
    </source>
</evidence>
<proteinExistence type="inferred from homology"/>
<feature type="domain" description="HhH-GPD" evidence="15">
    <location>
        <begin position="40"/>
        <end position="198"/>
    </location>
</feature>
<keyword evidence="12 13" id="KW-0326">Glycosidase</keyword>
<evidence type="ECO:0000256" key="4">
    <source>
        <dbReference type="ARBA" id="ARBA00022023"/>
    </source>
</evidence>
<evidence type="ECO:0000256" key="11">
    <source>
        <dbReference type="ARBA" id="ARBA00023204"/>
    </source>
</evidence>
<name>A0AAE3VAZ7_9FIRM</name>
<reference evidence="16" key="1">
    <citation type="submission" date="2023-07" db="EMBL/GenBank/DDBJ databases">
        <title>Genomic Encyclopedia of Type Strains, Phase IV (KMG-IV): sequencing the most valuable type-strain genomes for metagenomic binning, comparative biology and taxonomic classification.</title>
        <authorList>
            <person name="Goeker M."/>
        </authorList>
    </citation>
    <scope>NUCLEOTIDE SEQUENCE</scope>
    <source>
        <strain evidence="16">DSM 19659</strain>
    </source>
</reference>
<dbReference type="GO" id="GO:0032357">
    <property type="term" value="F:oxidized purine DNA binding"/>
    <property type="evidence" value="ECO:0007669"/>
    <property type="project" value="TreeGrafter"/>
</dbReference>
<dbReference type="CDD" id="cd03431">
    <property type="entry name" value="NUDIX_DNA_Glycosylase_C-MutY"/>
    <property type="match status" value="1"/>
</dbReference>
<dbReference type="InterPro" id="IPR000445">
    <property type="entry name" value="HhH_motif"/>
</dbReference>
<dbReference type="GO" id="GO:0051539">
    <property type="term" value="F:4 iron, 4 sulfur cluster binding"/>
    <property type="evidence" value="ECO:0007669"/>
    <property type="project" value="UniProtKB-UniRule"/>
</dbReference>
<comment type="function">
    <text evidence="13">Adenine glycosylase active on G-A mispairs.</text>
</comment>
<comment type="similarity">
    <text evidence="2 13">Belongs to the Nth/MutY family.</text>
</comment>
<evidence type="ECO:0000256" key="6">
    <source>
        <dbReference type="ARBA" id="ARBA00022723"/>
    </source>
</evidence>
<keyword evidence="5" id="KW-0004">4Fe-4S</keyword>
<evidence type="ECO:0000256" key="3">
    <source>
        <dbReference type="ARBA" id="ARBA00012045"/>
    </source>
</evidence>
<dbReference type="PROSITE" id="PS01155">
    <property type="entry name" value="ENDONUCLEASE_III_2"/>
    <property type="match status" value="1"/>
</dbReference>
<dbReference type="Pfam" id="PF00730">
    <property type="entry name" value="HhH-GPD"/>
    <property type="match status" value="1"/>
</dbReference>
<dbReference type="Gene3D" id="3.90.79.10">
    <property type="entry name" value="Nucleoside Triphosphate Pyrophosphohydrolase"/>
    <property type="match status" value="1"/>
</dbReference>
<comment type="caution">
    <text evidence="16">The sequence shown here is derived from an EMBL/GenBank/DDBJ whole genome shotgun (WGS) entry which is preliminary data.</text>
</comment>
<evidence type="ECO:0000256" key="9">
    <source>
        <dbReference type="ARBA" id="ARBA00023004"/>
    </source>
</evidence>
<dbReference type="RefSeq" id="WP_106611353.1">
    <property type="nucleotide sequence ID" value="NZ_JAUSTO010000010.1"/>
</dbReference>